<evidence type="ECO:0000259" key="8">
    <source>
        <dbReference type="Pfam" id="PF05504"/>
    </source>
</evidence>
<protein>
    <submittedName>
        <fullName evidence="10">Spore gernimation protein GerC</fullName>
    </submittedName>
</protein>
<evidence type="ECO:0000256" key="7">
    <source>
        <dbReference type="ARBA" id="ARBA00023288"/>
    </source>
</evidence>
<sequence>MAKKVFLMFAACCVMLSGCSGIKNIQDLTYIVSFGMDYDEEQDEYTVYLQGLNFMNVAKQEGGKSAEPVPIFVASAKGETLNLAVRKLYKKSEPSLYFGHVKTLVISNRIVQHKFKEVVEEVGRNRSIRPTLQIVTTDEDIEKVFNINALFNYPAMYTILFIKETYEVTQNEIRPVALMNFLREYYEPMNAAKLPSVKIDKTSWKAEKDYPVLYFDGYTVFQNRKYIKELAFEDSLFLDWLLEKYIALDQRIEDEGKLAAAVKLESPKLKIQYEKDSAAPKFSVELSVRADMLEKVQDISLDRLTILVEEEIKTKLRKLYLDGIENKIDYLNAGEKWFRMHPEKFAELKKTGNFYLEENSLTDIHVKVQMFNFNSYKYNE</sequence>
<dbReference type="PANTHER" id="PTHR35789">
    <property type="entry name" value="SPORE GERMINATION PROTEIN B3"/>
    <property type="match status" value="1"/>
</dbReference>
<accession>A0A0M0GE40</accession>
<dbReference type="Proteomes" id="UP000037109">
    <property type="component" value="Unassembled WGS sequence"/>
</dbReference>
<evidence type="ECO:0000256" key="3">
    <source>
        <dbReference type="ARBA" id="ARBA00022544"/>
    </source>
</evidence>
<proteinExistence type="inferred from homology"/>
<keyword evidence="3" id="KW-0309">Germination</keyword>
<dbReference type="GO" id="GO:0016020">
    <property type="term" value="C:membrane"/>
    <property type="evidence" value="ECO:0007669"/>
    <property type="project" value="UniProtKB-SubCell"/>
</dbReference>
<evidence type="ECO:0000313" key="10">
    <source>
        <dbReference type="EMBL" id="KON88190.1"/>
    </source>
</evidence>
<evidence type="ECO:0000256" key="6">
    <source>
        <dbReference type="ARBA" id="ARBA00023139"/>
    </source>
</evidence>
<gene>
    <name evidence="10" type="ORF">AF332_16180</name>
</gene>
<dbReference type="STRING" id="1459.AF332_16180"/>
<evidence type="ECO:0000256" key="2">
    <source>
        <dbReference type="ARBA" id="ARBA00007886"/>
    </source>
</evidence>
<dbReference type="NCBIfam" id="TIGR02887">
    <property type="entry name" value="spore_ger_x_C"/>
    <property type="match status" value="1"/>
</dbReference>
<evidence type="ECO:0000259" key="9">
    <source>
        <dbReference type="Pfam" id="PF25198"/>
    </source>
</evidence>
<keyword evidence="6" id="KW-0564">Palmitate</keyword>
<evidence type="ECO:0000256" key="4">
    <source>
        <dbReference type="ARBA" id="ARBA00022729"/>
    </source>
</evidence>
<evidence type="ECO:0000313" key="11">
    <source>
        <dbReference type="Proteomes" id="UP000037109"/>
    </source>
</evidence>
<feature type="domain" description="Spore germination GerAC-like C-terminal" evidence="8">
    <location>
        <begin position="216"/>
        <end position="370"/>
    </location>
</feature>
<dbReference type="GO" id="GO:0009847">
    <property type="term" value="P:spore germination"/>
    <property type="evidence" value="ECO:0007669"/>
    <property type="project" value="InterPro"/>
</dbReference>
<dbReference type="Pfam" id="PF25198">
    <property type="entry name" value="Spore_GerAC_N"/>
    <property type="match status" value="1"/>
</dbReference>
<dbReference type="PATRIC" id="fig|1459.3.peg.3530"/>
<dbReference type="InterPro" id="IPR008844">
    <property type="entry name" value="Spore_GerAC-like"/>
</dbReference>
<dbReference type="InterPro" id="IPR038501">
    <property type="entry name" value="Spore_GerAC_C_sf"/>
</dbReference>
<evidence type="ECO:0000256" key="5">
    <source>
        <dbReference type="ARBA" id="ARBA00023136"/>
    </source>
</evidence>
<comment type="subcellular location">
    <subcellularLocation>
        <location evidence="1">Membrane</location>
        <topology evidence="1">Lipid-anchor</topology>
    </subcellularLocation>
</comment>
<reference evidence="11" key="1">
    <citation type="submission" date="2015-07" db="EMBL/GenBank/DDBJ databases">
        <title>Fjat-10036 dsm4.</title>
        <authorList>
            <person name="Liu B."/>
            <person name="Wang J."/>
            <person name="Zhu Y."/>
            <person name="Liu G."/>
            <person name="Chen Q."/>
            <person name="Chen Z."/>
            <person name="Lan J."/>
            <person name="Che J."/>
            <person name="Ge C."/>
            <person name="Shi H."/>
            <person name="Pan Z."/>
            <person name="Liu X."/>
        </authorList>
    </citation>
    <scope>NUCLEOTIDE SEQUENCE [LARGE SCALE GENOMIC DNA]</scope>
    <source>
        <strain evidence="11">DSM 4</strain>
    </source>
</reference>
<dbReference type="AlphaFoldDB" id="A0A0M0GE40"/>
<dbReference type="Gene3D" id="3.30.300.210">
    <property type="entry name" value="Nutrient germinant receptor protein C, domain 3"/>
    <property type="match status" value="1"/>
</dbReference>
<comment type="similarity">
    <text evidence="2">Belongs to the GerABKC lipoprotein family.</text>
</comment>
<evidence type="ECO:0000256" key="1">
    <source>
        <dbReference type="ARBA" id="ARBA00004635"/>
    </source>
</evidence>
<comment type="caution">
    <text evidence="10">The sequence shown here is derived from an EMBL/GenBank/DDBJ whole genome shotgun (WGS) entry which is preliminary data.</text>
</comment>
<keyword evidence="7" id="KW-0449">Lipoprotein</keyword>
<dbReference type="PROSITE" id="PS51257">
    <property type="entry name" value="PROKAR_LIPOPROTEIN"/>
    <property type="match status" value="1"/>
</dbReference>
<organism evidence="10 11">
    <name type="scientific">Sporosarcina globispora</name>
    <name type="common">Bacillus globisporus</name>
    <dbReference type="NCBI Taxonomy" id="1459"/>
    <lineage>
        <taxon>Bacteria</taxon>
        <taxon>Bacillati</taxon>
        <taxon>Bacillota</taxon>
        <taxon>Bacilli</taxon>
        <taxon>Bacillales</taxon>
        <taxon>Caryophanaceae</taxon>
        <taxon>Sporosarcina</taxon>
    </lineage>
</organism>
<keyword evidence="4" id="KW-0732">Signal</keyword>
<keyword evidence="5" id="KW-0472">Membrane</keyword>
<name>A0A0M0GE40_SPOGL</name>
<keyword evidence="11" id="KW-1185">Reference proteome</keyword>
<dbReference type="Pfam" id="PF05504">
    <property type="entry name" value="Spore_GerAC"/>
    <property type="match status" value="1"/>
</dbReference>
<dbReference type="OrthoDB" id="2380468at2"/>
<dbReference type="InterPro" id="IPR046953">
    <property type="entry name" value="Spore_GerAC-like_C"/>
</dbReference>
<feature type="domain" description="Spore germination protein N-terminal" evidence="9">
    <location>
        <begin position="23"/>
        <end position="199"/>
    </location>
</feature>
<dbReference type="RefSeq" id="WP_053435562.1">
    <property type="nucleotide sequence ID" value="NZ_LGUF01000007.1"/>
</dbReference>
<dbReference type="InterPro" id="IPR057336">
    <property type="entry name" value="GerAC_N"/>
</dbReference>
<dbReference type="EMBL" id="LGUF01000007">
    <property type="protein sequence ID" value="KON88190.1"/>
    <property type="molecule type" value="Genomic_DNA"/>
</dbReference>
<dbReference type="PANTHER" id="PTHR35789:SF1">
    <property type="entry name" value="SPORE GERMINATION PROTEIN B3"/>
    <property type="match status" value="1"/>
</dbReference>